<protein>
    <submittedName>
        <fullName evidence="4">Uncharacterized protein LOC101845785</fullName>
    </submittedName>
</protein>
<dbReference type="InterPro" id="IPR000488">
    <property type="entry name" value="Death_dom"/>
</dbReference>
<feature type="compositionally biased region" description="Polar residues" evidence="1">
    <location>
        <begin position="656"/>
        <end position="685"/>
    </location>
</feature>
<organism evidence="3 4">
    <name type="scientific">Aplysia californica</name>
    <name type="common">California sea hare</name>
    <dbReference type="NCBI Taxonomy" id="6500"/>
    <lineage>
        <taxon>Eukaryota</taxon>
        <taxon>Metazoa</taxon>
        <taxon>Spiralia</taxon>
        <taxon>Lophotrochozoa</taxon>
        <taxon>Mollusca</taxon>
        <taxon>Gastropoda</taxon>
        <taxon>Heterobranchia</taxon>
        <taxon>Euthyneura</taxon>
        <taxon>Tectipleura</taxon>
        <taxon>Aplysiida</taxon>
        <taxon>Aplysioidea</taxon>
        <taxon>Aplysiidae</taxon>
        <taxon>Aplysia</taxon>
    </lineage>
</organism>
<feature type="region of interest" description="Disordered" evidence="1">
    <location>
        <begin position="57"/>
        <end position="96"/>
    </location>
</feature>
<gene>
    <name evidence="4" type="primary">LOC101845785</name>
</gene>
<dbReference type="GeneID" id="101845785"/>
<dbReference type="Proteomes" id="UP000694888">
    <property type="component" value="Unplaced"/>
</dbReference>
<dbReference type="Pfam" id="PF00531">
    <property type="entry name" value="Death"/>
    <property type="match status" value="1"/>
</dbReference>
<feature type="compositionally biased region" description="Low complexity" evidence="1">
    <location>
        <begin position="566"/>
        <end position="590"/>
    </location>
</feature>
<dbReference type="InterPro" id="IPR011029">
    <property type="entry name" value="DEATH-like_dom_sf"/>
</dbReference>
<evidence type="ECO:0000313" key="4">
    <source>
        <dbReference type="RefSeq" id="XP_012940434.1"/>
    </source>
</evidence>
<keyword evidence="3" id="KW-1185">Reference proteome</keyword>
<feature type="compositionally biased region" description="Low complexity" evidence="1">
    <location>
        <begin position="639"/>
        <end position="648"/>
    </location>
</feature>
<feature type="compositionally biased region" description="Basic residues" evidence="1">
    <location>
        <begin position="1"/>
        <end position="17"/>
    </location>
</feature>
<dbReference type="SUPFAM" id="SSF47986">
    <property type="entry name" value="DEATH domain"/>
    <property type="match status" value="2"/>
</dbReference>
<feature type="compositionally biased region" description="Polar residues" evidence="1">
    <location>
        <begin position="77"/>
        <end position="91"/>
    </location>
</feature>
<sequence>MSRRERRSVSLGRHRDRTARDPHKPIEEDLSTRHNISNFLLTLQRVQAAEEENRQLRKENQLLRQRARSSRLSSASFRDSTYQHNTSSSDDAVSIQPGAEDEMIAAETKRNSLIFVGDAVPSSPEHAALEAQYKRLQEDFDTVKEFLKHLFQHALAISSSGSESLALSKDGGEKEAYDVNTYNPAQSKQLERNLEDIHGQISQLRNSQDQQQVKMEQVHQALDNVLCQSSVRNDVTMRIVRQQDKMREMTRHVTFLESHLMTAMKSLRQAEERLRQSSDISHNLSHFVAINSKHLKGNTKDDLSKLADQLSGLSKRSGSCTCKMSAVSKLLSQVSAAVQRGETLGDSKPPADIVDSMSKLERLVGSDWHRLGRMLGLSSDSLEDIGKFTNFDLTSRVEKVLISWVKQTRGAGAESLRQALDKMDRDILLLAESPVCKDWFQLPSDVITFSSTHVIDVQTITNFLANQGVIGQDTRSFILGSPQEHRRAARMLQTVVFMGLQALYILCAALERHNQNVVASKIRGCLPSNCLSEDVNGKSDVHSQTLQSSSPKLSSKTVYSGSNTLTTPPSHSGKTPSSSSSSKSQTPNSKSNEKQRKKRSRSLFTRKNKLRDTEADYDHGFDAQGEFYYPALNMNVHSHNYSSSTSGESGKRSDETPTSGRQKQYGRQNPQRPFNYSSSIDGVVV</sequence>
<feature type="region of interest" description="Disordered" evidence="1">
    <location>
        <begin position="541"/>
        <end position="611"/>
    </location>
</feature>
<dbReference type="CDD" id="cd01670">
    <property type="entry name" value="Death"/>
    <property type="match status" value="1"/>
</dbReference>
<feature type="region of interest" description="Disordered" evidence="1">
    <location>
        <begin position="1"/>
        <end position="31"/>
    </location>
</feature>
<feature type="region of interest" description="Disordered" evidence="1">
    <location>
        <begin position="639"/>
        <end position="685"/>
    </location>
</feature>
<reference evidence="4" key="1">
    <citation type="submission" date="2025-08" db="UniProtKB">
        <authorList>
            <consortium name="RefSeq"/>
        </authorList>
    </citation>
    <scope>IDENTIFICATION</scope>
</reference>
<dbReference type="RefSeq" id="XP_012940434.1">
    <property type="nucleotide sequence ID" value="XM_013084980.2"/>
</dbReference>
<evidence type="ECO:0000313" key="3">
    <source>
        <dbReference type="Proteomes" id="UP000694888"/>
    </source>
</evidence>
<feature type="compositionally biased region" description="Basic and acidic residues" evidence="1">
    <location>
        <begin position="18"/>
        <end position="31"/>
    </location>
</feature>
<proteinExistence type="predicted"/>
<evidence type="ECO:0000256" key="1">
    <source>
        <dbReference type="SAM" id="MobiDB-lite"/>
    </source>
</evidence>
<dbReference type="Gene3D" id="1.10.533.10">
    <property type="entry name" value="Death Domain, Fas"/>
    <property type="match status" value="2"/>
</dbReference>
<feature type="compositionally biased region" description="Polar residues" evidence="1">
    <location>
        <begin position="542"/>
        <end position="565"/>
    </location>
</feature>
<accession>A0ABM1A442</accession>
<name>A0ABM1A442_APLCA</name>
<dbReference type="PROSITE" id="PS50017">
    <property type="entry name" value="DEATH_DOMAIN"/>
    <property type="match status" value="1"/>
</dbReference>
<evidence type="ECO:0000259" key="2">
    <source>
        <dbReference type="PROSITE" id="PS50017"/>
    </source>
</evidence>
<feature type="domain" description="Death" evidence="2">
    <location>
        <begin position="364"/>
        <end position="425"/>
    </location>
</feature>
<feature type="compositionally biased region" description="Basic residues" evidence="1">
    <location>
        <begin position="595"/>
        <end position="609"/>
    </location>
</feature>
<dbReference type="SMART" id="SM00005">
    <property type="entry name" value="DEATH"/>
    <property type="match status" value="1"/>
</dbReference>